<accession>A0ABX1XZ21</accession>
<reference evidence="2 3" key="1">
    <citation type="submission" date="2019-10" db="EMBL/GenBank/DDBJ databases">
        <title>Description of Paenibacillus terrestris sp. nov.</title>
        <authorList>
            <person name="Carlier A."/>
            <person name="Qi S."/>
        </authorList>
    </citation>
    <scope>NUCLEOTIDE SEQUENCE [LARGE SCALE GENOMIC DNA]</scope>
    <source>
        <strain evidence="2 3">LMG 31458</strain>
    </source>
</reference>
<sequence>MKLGVSTYSLFQALKSGEMDIMGVIDWIADQGGEHVEIVPLGFDLPGNLELADEIRLKAQSRGLEISNYAIGANFLTDSQEAYEQEIKRVKGEVDLAARLGVQRMRHDVASSEDRSIGNFNKELERMAEACRQIADYASQYGIITSVENHGYFVQHSDRVQTLIQAVDRPNFRTTLDVGNFMCVDEDSVAAVKNNLPFASMVHVKDFYLRPSYQNPGKGWFQTLQGNHLRGAIVGHGDIDMKEVFRVIKSSGYDGFISLEFEGMEECKMGTMIGLQNIRRLWDDVE</sequence>
<dbReference type="Proteomes" id="UP000616779">
    <property type="component" value="Unassembled WGS sequence"/>
</dbReference>
<name>A0ABX1XZ21_9BACL</name>
<proteinExistence type="predicted"/>
<dbReference type="InterPro" id="IPR050312">
    <property type="entry name" value="IolE/XylAMocC-like"/>
</dbReference>
<dbReference type="PANTHER" id="PTHR12110:SF53">
    <property type="entry name" value="BLR5974 PROTEIN"/>
    <property type="match status" value="1"/>
</dbReference>
<dbReference type="RefSeq" id="WP_171645233.1">
    <property type="nucleotide sequence ID" value="NZ_WHOA01000141.1"/>
</dbReference>
<evidence type="ECO:0000313" key="2">
    <source>
        <dbReference type="EMBL" id="NOU73822.1"/>
    </source>
</evidence>
<dbReference type="InterPro" id="IPR013022">
    <property type="entry name" value="Xyl_isomerase-like_TIM-brl"/>
</dbReference>
<organism evidence="2 3">
    <name type="scientific">Paenibacillus phytorum</name>
    <dbReference type="NCBI Taxonomy" id="2654977"/>
    <lineage>
        <taxon>Bacteria</taxon>
        <taxon>Bacillati</taxon>
        <taxon>Bacillota</taxon>
        <taxon>Bacilli</taxon>
        <taxon>Bacillales</taxon>
        <taxon>Paenibacillaceae</taxon>
        <taxon>Paenibacillus</taxon>
    </lineage>
</organism>
<feature type="domain" description="Xylose isomerase-like TIM barrel" evidence="1">
    <location>
        <begin position="25"/>
        <end position="264"/>
    </location>
</feature>
<dbReference type="InterPro" id="IPR036237">
    <property type="entry name" value="Xyl_isomerase-like_sf"/>
</dbReference>
<dbReference type="EMBL" id="WHOA01000141">
    <property type="protein sequence ID" value="NOU73822.1"/>
    <property type="molecule type" value="Genomic_DNA"/>
</dbReference>
<evidence type="ECO:0000313" key="3">
    <source>
        <dbReference type="Proteomes" id="UP000616779"/>
    </source>
</evidence>
<dbReference type="PANTHER" id="PTHR12110">
    <property type="entry name" value="HYDROXYPYRUVATE ISOMERASE"/>
    <property type="match status" value="1"/>
</dbReference>
<dbReference type="Pfam" id="PF01261">
    <property type="entry name" value="AP_endonuc_2"/>
    <property type="match status" value="1"/>
</dbReference>
<keyword evidence="3" id="KW-1185">Reference proteome</keyword>
<protein>
    <submittedName>
        <fullName evidence="2">TIM barrel protein</fullName>
    </submittedName>
</protein>
<comment type="caution">
    <text evidence="2">The sequence shown here is derived from an EMBL/GenBank/DDBJ whole genome shotgun (WGS) entry which is preliminary data.</text>
</comment>
<dbReference type="Gene3D" id="3.20.20.150">
    <property type="entry name" value="Divalent-metal-dependent TIM barrel enzymes"/>
    <property type="match status" value="1"/>
</dbReference>
<gene>
    <name evidence="2" type="ORF">GC098_20860</name>
</gene>
<dbReference type="SUPFAM" id="SSF51658">
    <property type="entry name" value="Xylose isomerase-like"/>
    <property type="match status" value="1"/>
</dbReference>
<evidence type="ECO:0000259" key="1">
    <source>
        <dbReference type="Pfam" id="PF01261"/>
    </source>
</evidence>